<sequence>MTRRQALATLGAATLVGLSRLARADAPAVLGSAIGPDGAFHAAALDGELSERAGAGLALRVHALTPRPDGREAVAVGRRPQDVAFVLDGAGETLRASFDATEGRRFSGHGDYSRDGVTFMTAEIDFETGEGVVVLRDVAGGYQPRAEFASAGVGPHELIGAGGLVAVANGAKEPKSEPGVAALGRTTARSNVALLHAGTGAAESVAALEDGMETLSLRHLVATPGGGVIVGAQDTAKGARDLPLVARVEGERLRFLEVDYGLAARFGGYVGQLSLDASGRYLAASGPVGGVVGVFDLETDECLGLVPAPDCCAVAADGTTGGFVAATGLGEALRIAAHESGVAITARRASRLRWDNHLASRANFV</sequence>
<gene>
    <name evidence="2" type="ORF">K6K41_22550</name>
</gene>
<keyword evidence="1" id="KW-0732">Signal</keyword>
<keyword evidence="3" id="KW-1185">Reference proteome</keyword>
<dbReference type="SUPFAM" id="SSF50969">
    <property type="entry name" value="YVTN repeat-like/Quinoprotein amine dehydrogenase"/>
    <property type="match status" value="1"/>
</dbReference>
<proteinExistence type="predicted"/>
<name>A0A9E6UQE8_9HYPH</name>
<feature type="signal peptide" evidence="1">
    <location>
        <begin position="1"/>
        <end position="24"/>
    </location>
</feature>
<feature type="chain" id="PRO_5039184458" evidence="1">
    <location>
        <begin position="25"/>
        <end position="365"/>
    </location>
</feature>
<dbReference type="EMBL" id="CP081869">
    <property type="protein sequence ID" value="QZO02494.1"/>
    <property type="molecule type" value="Genomic_DNA"/>
</dbReference>
<evidence type="ECO:0000313" key="3">
    <source>
        <dbReference type="Proteomes" id="UP000825701"/>
    </source>
</evidence>
<dbReference type="AlphaFoldDB" id="A0A9E6UQE8"/>
<reference evidence="2" key="1">
    <citation type="submission" date="2021-08" db="EMBL/GenBank/DDBJ databases">
        <authorList>
            <person name="Zhang H."/>
            <person name="Xu M."/>
            <person name="Yu Z."/>
            <person name="Yang L."/>
            <person name="Cai Y."/>
        </authorList>
    </citation>
    <scope>NUCLEOTIDE SEQUENCE</scope>
    <source>
        <strain evidence="2">CHL1</strain>
    </source>
</reference>
<dbReference type="InterPro" id="IPR008311">
    <property type="entry name" value="UCP028101"/>
</dbReference>
<evidence type="ECO:0000256" key="1">
    <source>
        <dbReference type="SAM" id="SignalP"/>
    </source>
</evidence>
<evidence type="ECO:0000313" key="2">
    <source>
        <dbReference type="EMBL" id="QZO02494.1"/>
    </source>
</evidence>
<dbReference type="Pfam" id="PF07433">
    <property type="entry name" value="DUF1513"/>
    <property type="match status" value="1"/>
</dbReference>
<protein>
    <submittedName>
        <fullName evidence="2">DUF1513 domain-containing protein</fullName>
    </submittedName>
</protein>
<dbReference type="KEGG" id="cmet:K6K41_22550"/>
<dbReference type="Proteomes" id="UP000825701">
    <property type="component" value="Chromosome"/>
</dbReference>
<dbReference type="InterPro" id="IPR011044">
    <property type="entry name" value="Quino_amine_DH_bsu"/>
</dbReference>
<accession>A0A9E6UQE8</accession>
<organism evidence="2 3">
    <name type="scientific">Chenggangzhangella methanolivorans</name>
    <dbReference type="NCBI Taxonomy" id="1437009"/>
    <lineage>
        <taxon>Bacteria</taxon>
        <taxon>Pseudomonadati</taxon>
        <taxon>Pseudomonadota</taxon>
        <taxon>Alphaproteobacteria</taxon>
        <taxon>Hyphomicrobiales</taxon>
        <taxon>Methylopilaceae</taxon>
        <taxon>Chenggangzhangella</taxon>
    </lineage>
</organism>